<feature type="region of interest" description="Disordered" evidence="1">
    <location>
        <begin position="1"/>
        <end position="98"/>
    </location>
</feature>
<dbReference type="Gene3D" id="1.10.8.10">
    <property type="entry name" value="DNA helicase RuvA subunit, C-terminal domain"/>
    <property type="match status" value="1"/>
</dbReference>
<evidence type="ECO:0000313" key="2">
    <source>
        <dbReference type="EnsemblMetazoa" id="GAUT022876-PA"/>
    </source>
</evidence>
<protein>
    <submittedName>
        <fullName evidence="2">Uncharacterized protein</fullName>
    </submittedName>
</protein>
<reference evidence="2" key="1">
    <citation type="submission" date="2020-05" db="UniProtKB">
        <authorList>
            <consortium name="EnsemblMetazoa"/>
        </authorList>
    </citation>
    <scope>IDENTIFICATION</scope>
    <source>
        <strain evidence="2">TTRI</strain>
    </source>
</reference>
<keyword evidence="3" id="KW-1185">Reference proteome</keyword>
<dbReference type="STRING" id="7395.A0A1A9V1K6"/>
<dbReference type="EnsemblMetazoa" id="GAUT022876-RA">
    <property type="protein sequence ID" value="GAUT022876-PA"/>
    <property type="gene ID" value="GAUT022876"/>
</dbReference>
<accession>A0A1A9V1K6</accession>
<proteinExistence type="predicted"/>
<evidence type="ECO:0000256" key="1">
    <source>
        <dbReference type="SAM" id="MobiDB-lite"/>
    </source>
</evidence>
<sequence>MFSKILDPLNEAAEDSDNIPHNLNSNDPTNDMPINSTNSNNPSDVSSNKNDNNLNDTDAEKSSNEKITENVQGKVLVDSNKPQDMDLSYGSSDSDNDNGSESFIKVDALALSKVDKQIIVNYVTITEIDTDKKDEEWANEPMDESNVSVSADIVNVSIIPDPIIETITSTDITPTESFVQITYHADERIYNAVKAMINMGFSNEGAYSGAPNYC</sequence>
<dbReference type="Proteomes" id="UP000078200">
    <property type="component" value="Unassembled WGS sequence"/>
</dbReference>
<feature type="compositionally biased region" description="Basic and acidic residues" evidence="1">
    <location>
        <begin position="58"/>
        <end position="68"/>
    </location>
</feature>
<organism evidence="2 3">
    <name type="scientific">Glossina austeni</name>
    <name type="common">Savannah tsetse fly</name>
    <dbReference type="NCBI Taxonomy" id="7395"/>
    <lineage>
        <taxon>Eukaryota</taxon>
        <taxon>Metazoa</taxon>
        <taxon>Ecdysozoa</taxon>
        <taxon>Arthropoda</taxon>
        <taxon>Hexapoda</taxon>
        <taxon>Insecta</taxon>
        <taxon>Pterygota</taxon>
        <taxon>Neoptera</taxon>
        <taxon>Endopterygota</taxon>
        <taxon>Diptera</taxon>
        <taxon>Brachycera</taxon>
        <taxon>Muscomorpha</taxon>
        <taxon>Hippoboscoidea</taxon>
        <taxon>Glossinidae</taxon>
        <taxon>Glossina</taxon>
    </lineage>
</organism>
<dbReference type="AlphaFoldDB" id="A0A1A9V1K6"/>
<evidence type="ECO:0000313" key="3">
    <source>
        <dbReference type="Proteomes" id="UP000078200"/>
    </source>
</evidence>
<name>A0A1A9V1K6_GLOAU</name>
<feature type="compositionally biased region" description="Low complexity" evidence="1">
    <location>
        <begin position="86"/>
        <end position="98"/>
    </location>
</feature>
<dbReference type="VEuPathDB" id="VectorBase:GAUT022876"/>
<feature type="compositionally biased region" description="Polar residues" evidence="1">
    <location>
        <begin position="19"/>
        <end position="56"/>
    </location>
</feature>